<dbReference type="Proteomes" id="UP001501822">
    <property type="component" value="Unassembled WGS sequence"/>
</dbReference>
<keyword evidence="2 5" id="KW-0547">Nucleotide-binding</keyword>
<comment type="similarity">
    <text evidence="5">Belongs to the glutamate--cysteine ligase type 2 family. YbdK subfamily.</text>
</comment>
<evidence type="ECO:0000313" key="6">
    <source>
        <dbReference type="EMBL" id="GAA0371243.1"/>
    </source>
</evidence>
<keyword evidence="3 5" id="KW-0067">ATP-binding</keyword>
<dbReference type="EMBL" id="BAAABM010000070">
    <property type="protein sequence ID" value="GAA0371243.1"/>
    <property type="molecule type" value="Genomic_DNA"/>
</dbReference>
<dbReference type="NCBIfam" id="NF010041">
    <property type="entry name" value="PRK13517.1-1"/>
    <property type="match status" value="1"/>
</dbReference>
<proteinExistence type="inferred from homology"/>
<evidence type="ECO:0000256" key="1">
    <source>
        <dbReference type="ARBA" id="ARBA00022598"/>
    </source>
</evidence>
<dbReference type="InterPro" id="IPR006336">
    <property type="entry name" value="GCS2"/>
</dbReference>
<dbReference type="HAMAP" id="MF_01609">
    <property type="entry name" value="Glu_cys_ligase_2"/>
    <property type="match status" value="1"/>
</dbReference>
<organism evidence="6 7">
    <name type="scientific">Actinoallomurus spadix</name>
    <dbReference type="NCBI Taxonomy" id="79912"/>
    <lineage>
        <taxon>Bacteria</taxon>
        <taxon>Bacillati</taxon>
        <taxon>Actinomycetota</taxon>
        <taxon>Actinomycetes</taxon>
        <taxon>Streptosporangiales</taxon>
        <taxon>Thermomonosporaceae</taxon>
        <taxon>Actinoallomurus</taxon>
    </lineage>
</organism>
<dbReference type="EC" id="6.3.2.2" evidence="5"/>
<comment type="caution">
    <text evidence="6">The sequence shown here is derived from an EMBL/GenBank/DDBJ whole genome shotgun (WGS) entry which is preliminary data.</text>
</comment>
<protein>
    <recommendedName>
        <fullName evidence="5">Putative glutamate--cysteine ligase 2</fullName>
        <ecNumber evidence="5">6.3.2.2</ecNumber>
    </recommendedName>
    <alternativeName>
        <fullName evidence="5">Gamma-glutamylcysteine synthetase 2</fullName>
        <shortName evidence="5">GCS 2</shortName>
        <shortName evidence="5">Gamma-GCS 2</shortName>
    </alternativeName>
</protein>
<reference evidence="6 7" key="1">
    <citation type="journal article" date="2019" name="Int. J. Syst. Evol. Microbiol.">
        <title>The Global Catalogue of Microorganisms (GCM) 10K type strain sequencing project: providing services to taxonomists for standard genome sequencing and annotation.</title>
        <authorList>
            <consortium name="The Broad Institute Genomics Platform"/>
            <consortium name="The Broad Institute Genome Sequencing Center for Infectious Disease"/>
            <person name="Wu L."/>
            <person name="Ma J."/>
        </authorList>
    </citation>
    <scope>NUCLEOTIDE SEQUENCE [LARGE SCALE GENOMIC DNA]</scope>
    <source>
        <strain evidence="6 7">JCM 3146</strain>
    </source>
</reference>
<accession>A0ABN0XS55</accession>
<dbReference type="SUPFAM" id="SSF55931">
    <property type="entry name" value="Glutamine synthetase/guanido kinase"/>
    <property type="match status" value="1"/>
</dbReference>
<dbReference type="InterPro" id="IPR011793">
    <property type="entry name" value="YbdK"/>
</dbReference>
<evidence type="ECO:0000256" key="5">
    <source>
        <dbReference type="HAMAP-Rule" id="MF_01609"/>
    </source>
</evidence>
<comment type="function">
    <text evidence="5">ATP-dependent carboxylate-amine ligase which exhibits weak glutamate--cysteine ligase activity.</text>
</comment>
<evidence type="ECO:0000256" key="3">
    <source>
        <dbReference type="ARBA" id="ARBA00022840"/>
    </source>
</evidence>
<sequence>MDTRTVGVEEEFLLVDPNSGRPRAAADAVLRPGRHGHAGLPHGGTDGLLQSELQSEQLETGTRPCSSMTELADQIRTLRHSAAAAAQAQGVALAALGTSPLPVRPTITPEERYVRMAGEYALTAAEHLICGCHVHVAVESPEEGVAVLDRIRPWLPALLALSANSPFWQGRDSGYASYRRQVMGRWPSSGPTELFGTPASYRTTVQEMLDTGAILDEGMVYFDARLSRRYPTVEIRVADVCLLMDDTLLVAALVGALVETAARAWRAGRPAPPMRASQLRLATWRASRSGLRHDLVHPLTGRPAPAETVVRALVEHTTPVLAENGDLITVEGLLLGVLKRGNGAEQQWDVHQRSGDLSEVVSYAVARTLES</sequence>
<dbReference type="InterPro" id="IPR014746">
    <property type="entry name" value="Gln_synth/guanido_kin_cat_dom"/>
</dbReference>
<dbReference type="RefSeq" id="WP_252808624.1">
    <property type="nucleotide sequence ID" value="NZ_BAAABM010000070.1"/>
</dbReference>
<dbReference type="GO" id="GO:0016874">
    <property type="term" value="F:ligase activity"/>
    <property type="evidence" value="ECO:0007669"/>
    <property type="project" value="UniProtKB-KW"/>
</dbReference>
<dbReference type="Pfam" id="PF04107">
    <property type="entry name" value="GCS2"/>
    <property type="match status" value="1"/>
</dbReference>
<evidence type="ECO:0000313" key="7">
    <source>
        <dbReference type="Proteomes" id="UP001501822"/>
    </source>
</evidence>
<dbReference type="InterPro" id="IPR050141">
    <property type="entry name" value="GCL_type2/YbdK_subfam"/>
</dbReference>
<keyword evidence="1 5" id="KW-0436">Ligase</keyword>
<name>A0ABN0XS55_9ACTN</name>
<keyword evidence="7" id="KW-1185">Reference proteome</keyword>
<dbReference type="Gene3D" id="3.30.590.20">
    <property type="match status" value="1"/>
</dbReference>
<dbReference type="PANTHER" id="PTHR36510:SF1">
    <property type="entry name" value="GLUTAMATE--CYSTEINE LIGASE 2-RELATED"/>
    <property type="match status" value="1"/>
</dbReference>
<dbReference type="PANTHER" id="PTHR36510">
    <property type="entry name" value="GLUTAMATE--CYSTEINE LIGASE 2-RELATED"/>
    <property type="match status" value="1"/>
</dbReference>
<evidence type="ECO:0000256" key="4">
    <source>
        <dbReference type="ARBA" id="ARBA00048819"/>
    </source>
</evidence>
<gene>
    <name evidence="6" type="ORF">GCM10010151_71450</name>
</gene>
<dbReference type="NCBIfam" id="TIGR02050">
    <property type="entry name" value="gshA_cyan_rel"/>
    <property type="match status" value="1"/>
</dbReference>
<evidence type="ECO:0000256" key="2">
    <source>
        <dbReference type="ARBA" id="ARBA00022741"/>
    </source>
</evidence>
<comment type="catalytic activity">
    <reaction evidence="4 5">
        <text>L-cysteine + L-glutamate + ATP = gamma-L-glutamyl-L-cysteine + ADP + phosphate + H(+)</text>
        <dbReference type="Rhea" id="RHEA:13285"/>
        <dbReference type="ChEBI" id="CHEBI:15378"/>
        <dbReference type="ChEBI" id="CHEBI:29985"/>
        <dbReference type="ChEBI" id="CHEBI:30616"/>
        <dbReference type="ChEBI" id="CHEBI:35235"/>
        <dbReference type="ChEBI" id="CHEBI:43474"/>
        <dbReference type="ChEBI" id="CHEBI:58173"/>
        <dbReference type="ChEBI" id="CHEBI:456216"/>
        <dbReference type="EC" id="6.3.2.2"/>
    </reaction>
</comment>